<evidence type="ECO:0000313" key="2">
    <source>
        <dbReference type="Proteomes" id="UP001500037"/>
    </source>
</evidence>
<proteinExistence type="predicted"/>
<protein>
    <submittedName>
        <fullName evidence="1">DUF2332 domain-containing protein</fullName>
    </submittedName>
</protein>
<evidence type="ECO:0000313" key="1">
    <source>
        <dbReference type="EMBL" id="GAA1259107.1"/>
    </source>
</evidence>
<dbReference type="EMBL" id="BAAALF010000132">
    <property type="protein sequence ID" value="GAA1259107.1"/>
    <property type="molecule type" value="Genomic_DNA"/>
</dbReference>
<organism evidence="1 2">
    <name type="scientific">Kitasatospora nipponensis</name>
    <dbReference type="NCBI Taxonomy" id="258049"/>
    <lineage>
        <taxon>Bacteria</taxon>
        <taxon>Bacillati</taxon>
        <taxon>Actinomycetota</taxon>
        <taxon>Actinomycetes</taxon>
        <taxon>Kitasatosporales</taxon>
        <taxon>Streptomycetaceae</taxon>
        <taxon>Kitasatospora</taxon>
    </lineage>
</organism>
<keyword evidence="2" id="KW-1185">Reference proteome</keyword>
<accession>A0ABP4HED7</accession>
<reference evidence="2" key="1">
    <citation type="journal article" date="2019" name="Int. J. Syst. Evol. Microbiol.">
        <title>The Global Catalogue of Microorganisms (GCM) 10K type strain sequencing project: providing services to taxonomists for standard genome sequencing and annotation.</title>
        <authorList>
            <consortium name="The Broad Institute Genomics Platform"/>
            <consortium name="The Broad Institute Genome Sequencing Center for Infectious Disease"/>
            <person name="Wu L."/>
            <person name="Ma J."/>
        </authorList>
    </citation>
    <scope>NUCLEOTIDE SEQUENCE [LARGE SCALE GENOMIC DNA]</scope>
    <source>
        <strain evidence="2">JCM 13004</strain>
    </source>
</reference>
<dbReference type="Proteomes" id="UP001500037">
    <property type="component" value="Unassembled WGS sequence"/>
</dbReference>
<gene>
    <name evidence="1" type="ORF">GCM10009665_56540</name>
</gene>
<dbReference type="Pfam" id="PF10094">
    <property type="entry name" value="DUF2332"/>
    <property type="match status" value="1"/>
</dbReference>
<dbReference type="RefSeq" id="WP_344444856.1">
    <property type="nucleotide sequence ID" value="NZ_BAAALF010000132.1"/>
</dbReference>
<comment type="caution">
    <text evidence="1">The sequence shown here is derived from an EMBL/GenBank/DDBJ whole genome shotgun (WGS) entry which is preliminary data.</text>
</comment>
<name>A0ABP4HED7_9ACTN</name>
<sequence>MSDKIIGTDREAARQRLRQAFTDPREFTSSPLYRALSRTVAGEDRLLELAGRGRPGQYPTFLFFAAVHHLLLTGTRHPLAAFYPSLVGEGRQAAPGQEAGAALIAFCAEHEQALTEVISTRLVQTNQVQRAVGLRFGLSSIAAEVAAPVHLIEVGASAGLNLRFDRYGYTVGDRTFGDPASPVQLVTEHHGTGPLPDLDVLPDLASVRGVDLNPIDVRDPDARGWLEALVWPENHDQRALLAAALELTATDPPPIQAGDAIDVLPRLAGALPAGEPRVVFHSATRMHVPAHRLDAFDAAIASLGETGPLWWISVEDAPDPDPRPAPTRHGAALRLRAPDGERRTLAVVEGHLRWLETFTDA</sequence>
<dbReference type="InterPro" id="IPR011200">
    <property type="entry name" value="UCP012608"/>
</dbReference>